<dbReference type="InterPro" id="IPR000253">
    <property type="entry name" value="FHA_dom"/>
</dbReference>
<protein>
    <submittedName>
        <fullName evidence="4">FHA domain-containing protein</fullName>
    </submittedName>
</protein>
<feature type="compositionally biased region" description="Polar residues" evidence="2">
    <location>
        <begin position="522"/>
        <end position="536"/>
    </location>
</feature>
<dbReference type="RefSeq" id="WP_074711459.1">
    <property type="nucleotide sequence ID" value="NZ_FNTV01000001.1"/>
</dbReference>
<keyword evidence="1" id="KW-0597">Phosphoprotein</keyword>
<dbReference type="Pfam" id="PF00498">
    <property type="entry name" value="FHA"/>
    <property type="match status" value="1"/>
</dbReference>
<feature type="compositionally biased region" description="Polar residues" evidence="2">
    <location>
        <begin position="330"/>
        <end position="341"/>
    </location>
</feature>
<feature type="region of interest" description="Disordered" evidence="2">
    <location>
        <begin position="298"/>
        <end position="346"/>
    </location>
</feature>
<feature type="domain" description="FHA" evidence="3">
    <location>
        <begin position="563"/>
        <end position="619"/>
    </location>
</feature>
<dbReference type="Proteomes" id="UP000182725">
    <property type="component" value="Unassembled WGS sequence"/>
</dbReference>
<reference evidence="4 5" key="1">
    <citation type="submission" date="2016-10" db="EMBL/GenBank/DDBJ databases">
        <authorList>
            <person name="de Groot N.N."/>
        </authorList>
    </citation>
    <scope>NUCLEOTIDE SEQUENCE [LARGE SCALE GENOMIC DNA]</scope>
    <source>
        <strain evidence="4 5">DSM 22274</strain>
    </source>
</reference>
<sequence length="657" mass="68792">MVSTTYNTGSWLGIVRSGSLIVLEGQTNPAIVAELWDFLGQEPTIHGVLNEVTEKFGTGLTGMPHFAIVVQSDRLHAILRGNITLVARTADGIETVSGRDVTTWSERSLPLADSIELTLDESIPVEDTLTLPLGEGVVRLQSLVVLADGATVSAAVPVATALPEVQPYDAGPLAPVPAETVPAAVVPAETDPLEADSVDAVEAEPAETEAANVHDGDVDPVEDDEADLDPEYDEETLASFAKAAEAADAEWNAQLAPLDEPGALEHFIGSSAGVDFAGADEDIEPDDLSRTIIPEHAEEADGAQDSEPPAESEPESDLEAEESAQPVEPGTSNQAPNTSEAQPPAAAEAVDDGFTINYDYLFGATTMAQSVEAAAVRLDEDGQPIAQEAAEPSVPPMPTLPPVAGTNADVPAETFAADNGENAVPAEAPVPATWPEGILIDSVPWRQSSDEAVAPSTSEAGAPVPSAPAQAYDPDHDGHTVMRGDVISDLNQEPDVAQLESRPPTGPVVLARMCPNGHANPPSRSQCSECGSTINSEPREVGRPRLGTMHISTGEVVELDHSLIIGRQPSVSRVMGGAMPRLVQVKSENGDISRSHVEIRLDGWEVLLVDLKATNGTVLVREGQAPRRLSQGEEAILLNGDIAELGDGISLLFDGLL</sequence>
<dbReference type="EMBL" id="FNTV01000001">
    <property type="protein sequence ID" value="SEE61537.1"/>
    <property type="molecule type" value="Genomic_DNA"/>
</dbReference>
<dbReference type="InterPro" id="IPR008984">
    <property type="entry name" value="SMAD_FHA_dom_sf"/>
</dbReference>
<evidence type="ECO:0000313" key="5">
    <source>
        <dbReference type="Proteomes" id="UP000182725"/>
    </source>
</evidence>
<feature type="region of interest" description="Disordered" evidence="2">
    <location>
        <begin position="447"/>
        <end position="479"/>
    </location>
</feature>
<feature type="region of interest" description="Disordered" evidence="2">
    <location>
        <begin position="519"/>
        <end position="545"/>
    </location>
</feature>
<evidence type="ECO:0000259" key="3">
    <source>
        <dbReference type="PROSITE" id="PS50006"/>
    </source>
</evidence>
<dbReference type="AlphaFoldDB" id="A0A1H5KAK8"/>
<gene>
    <name evidence="4" type="ORF">SAMN04489740_1926</name>
</gene>
<dbReference type="SUPFAM" id="SSF49879">
    <property type="entry name" value="SMAD/FHA domain"/>
    <property type="match status" value="1"/>
</dbReference>
<organism evidence="4 5">
    <name type="scientific">Arthrobacter alpinus</name>
    <dbReference type="NCBI Taxonomy" id="656366"/>
    <lineage>
        <taxon>Bacteria</taxon>
        <taxon>Bacillati</taxon>
        <taxon>Actinomycetota</taxon>
        <taxon>Actinomycetes</taxon>
        <taxon>Micrococcales</taxon>
        <taxon>Micrococcaceae</taxon>
        <taxon>Arthrobacter</taxon>
    </lineage>
</organism>
<evidence type="ECO:0000256" key="1">
    <source>
        <dbReference type="ARBA" id="ARBA00022553"/>
    </source>
</evidence>
<accession>A0A1H5KAK8</accession>
<evidence type="ECO:0000256" key="2">
    <source>
        <dbReference type="SAM" id="MobiDB-lite"/>
    </source>
</evidence>
<feature type="compositionally biased region" description="Acidic residues" evidence="2">
    <location>
        <begin position="300"/>
        <end position="322"/>
    </location>
</feature>
<dbReference type="Gene3D" id="2.60.200.20">
    <property type="match status" value="1"/>
</dbReference>
<evidence type="ECO:0000313" key="4">
    <source>
        <dbReference type="EMBL" id="SEE61537.1"/>
    </source>
</evidence>
<dbReference type="PROSITE" id="PS50006">
    <property type="entry name" value="FHA_DOMAIN"/>
    <property type="match status" value="1"/>
</dbReference>
<name>A0A1H5KAK8_9MICC</name>
<proteinExistence type="predicted"/>
<feature type="region of interest" description="Disordered" evidence="2">
    <location>
        <begin position="207"/>
        <end position="226"/>
    </location>
</feature>